<feature type="binding site" evidence="14">
    <location>
        <position position="239"/>
    </location>
    <ligand>
        <name>ATP</name>
        <dbReference type="ChEBI" id="CHEBI:30616"/>
    </ligand>
</feature>
<dbReference type="Pfam" id="PF01300">
    <property type="entry name" value="Sua5_yciO_yrdC"/>
    <property type="match status" value="1"/>
</dbReference>
<dbReference type="AlphaFoldDB" id="A0A380H494"/>
<dbReference type="FunFam" id="3.90.870.10:FF:000009">
    <property type="entry name" value="Threonylcarbamoyl-AMP synthase, putative"/>
    <property type="match status" value="1"/>
</dbReference>
<dbReference type="InterPro" id="IPR050156">
    <property type="entry name" value="TC-AMP_synthase_SUA5"/>
</dbReference>
<evidence type="ECO:0000256" key="8">
    <source>
        <dbReference type="ARBA" id="ARBA00022695"/>
    </source>
</evidence>
<evidence type="ECO:0000256" key="7">
    <source>
        <dbReference type="ARBA" id="ARBA00022694"/>
    </source>
</evidence>
<dbReference type="Gene3D" id="3.40.50.11030">
    <property type="entry name" value="Threonylcarbamoyl-AMP synthase, C-terminal domain"/>
    <property type="match status" value="1"/>
</dbReference>
<dbReference type="RefSeq" id="WP_115312924.1">
    <property type="nucleotide sequence ID" value="NZ_CP066042.1"/>
</dbReference>
<dbReference type="SUPFAM" id="SSF55821">
    <property type="entry name" value="YrdC/RibB"/>
    <property type="match status" value="1"/>
</dbReference>
<dbReference type="GO" id="GO:0005524">
    <property type="term" value="F:ATP binding"/>
    <property type="evidence" value="ECO:0007669"/>
    <property type="project" value="UniProtKB-UniRule"/>
</dbReference>
<organism evidence="16 17">
    <name type="scientific">Staphylococcus saccharolyticus</name>
    <dbReference type="NCBI Taxonomy" id="33028"/>
    <lineage>
        <taxon>Bacteria</taxon>
        <taxon>Bacillati</taxon>
        <taxon>Bacillota</taxon>
        <taxon>Bacilli</taxon>
        <taxon>Bacillales</taxon>
        <taxon>Staphylococcaceae</taxon>
        <taxon>Staphylococcus</taxon>
    </lineage>
</organism>
<evidence type="ECO:0000256" key="6">
    <source>
        <dbReference type="ARBA" id="ARBA00022679"/>
    </source>
</evidence>
<dbReference type="PANTHER" id="PTHR17490:SF16">
    <property type="entry name" value="THREONYLCARBAMOYL-AMP SYNTHASE"/>
    <property type="match status" value="1"/>
</dbReference>
<evidence type="ECO:0000256" key="10">
    <source>
        <dbReference type="ARBA" id="ARBA00022840"/>
    </source>
</evidence>
<accession>A0A380H494</accession>
<dbReference type="PIRSF" id="PIRSF004930">
    <property type="entry name" value="Tln_factor_SUA5"/>
    <property type="match status" value="1"/>
</dbReference>
<dbReference type="EMBL" id="UHDZ01000001">
    <property type="protein sequence ID" value="SUM69831.1"/>
    <property type="molecule type" value="Genomic_DNA"/>
</dbReference>
<evidence type="ECO:0000256" key="2">
    <source>
        <dbReference type="ARBA" id="ARBA00007663"/>
    </source>
</evidence>
<evidence type="ECO:0000256" key="14">
    <source>
        <dbReference type="PIRSR" id="PIRSR004930-1"/>
    </source>
</evidence>
<feature type="binding site" evidence="14">
    <location>
        <position position="149"/>
    </location>
    <ligand>
        <name>ATP</name>
        <dbReference type="ChEBI" id="CHEBI:30616"/>
    </ligand>
</feature>
<evidence type="ECO:0000256" key="9">
    <source>
        <dbReference type="ARBA" id="ARBA00022741"/>
    </source>
</evidence>
<feature type="binding site" evidence="14">
    <location>
        <position position="72"/>
    </location>
    <ligand>
        <name>L-threonine</name>
        <dbReference type="ChEBI" id="CHEBI:57926"/>
    </ligand>
</feature>
<dbReference type="InterPro" id="IPR005145">
    <property type="entry name" value="Sua5_C"/>
</dbReference>
<evidence type="ECO:0000313" key="16">
    <source>
        <dbReference type="EMBL" id="SUM69831.1"/>
    </source>
</evidence>
<keyword evidence="9 13" id="KW-0547">Nucleotide-binding</keyword>
<dbReference type="GO" id="GO:0006450">
    <property type="term" value="P:regulation of translational fidelity"/>
    <property type="evidence" value="ECO:0007669"/>
    <property type="project" value="TreeGrafter"/>
</dbReference>
<feature type="binding site" evidence="14">
    <location>
        <position position="67"/>
    </location>
    <ligand>
        <name>ATP</name>
        <dbReference type="ChEBI" id="CHEBI:30616"/>
    </ligand>
</feature>
<evidence type="ECO:0000313" key="17">
    <source>
        <dbReference type="Proteomes" id="UP000255425"/>
    </source>
</evidence>
<keyword evidence="17" id="KW-1185">Reference proteome</keyword>
<evidence type="ECO:0000256" key="13">
    <source>
        <dbReference type="PIRNR" id="PIRNR004930"/>
    </source>
</evidence>
<dbReference type="GO" id="GO:0000049">
    <property type="term" value="F:tRNA binding"/>
    <property type="evidence" value="ECO:0007669"/>
    <property type="project" value="TreeGrafter"/>
</dbReference>
<dbReference type="Gene3D" id="3.90.870.10">
    <property type="entry name" value="DHBP synthase"/>
    <property type="match status" value="1"/>
</dbReference>
<dbReference type="InterPro" id="IPR010923">
    <property type="entry name" value="T(6)A37_SUA5"/>
</dbReference>
<dbReference type="Pfam" id="PF03481">
    <property type="entry name" value="Sua5_C"/>
    <property type="match status" value="1"/>
</dbReference>
<protein>
    <recommendedName>
        <fullName evidence="4 13">Threonylcarbamoyl-AMP synthase</fullName>
        <shortName evidence="13">TC-AMP synthase</shortName>
        <ecNumber evidence="3 13">2.7.7.87</ecNumber>
    </recommendedName>
    <alternativeName>
        <fullName evidence="11 13">L-threonylcarbamoyladenylate synthase</fullName>
    </alternativeName>
</protein>
<evidence type="ECO:0000256" key="11">
    <source>
        <dbReference type="ARBA" id="ARBA00029774"/>
    </source>
</evidence>
<dbReference type="PANTHER" id="PTHR17490">
    <property type="entry name" value="SUA5"/>
    <property type="match status" value="1"/>
</dbReference>
<dbReference type="GO" id="GO:0061710">
    <property type="term" value="F:L-threonylcarbamoyladenylate synthase"/>
    <property type="evidence" value="ECO:0007669"/>
    <property type="project" value="UniProtKB-EC"/>
</dbReference>
<feature type="binding site" evidence="14">
    <location>
        <position position="201"/>
    </location>
    <ligand>
        <name>ATP</name>
        <dbReference type="ChEBI" id="CHEBI:30616"/>
    </ligand>
</feature>
<dbReference type="InterPro" id="IPR017945">
    <property type="entry name" value="DHBP_synth_RibB-like_a/b_dom"/>
</dbReference>
<keyword evidence="10 13" id="KW-0067">ATP-binding</keyword>
<evidence type="ECO:0000256" key="4">
    <source>
        <dbReference type="ARBA" id="ARBA00015492"/>
    </source>
</evidence>
<dbReference type="PROSITE" id="PS51163">
    <property type="entry name" value="YRDC"/>
    <property type="match status" value="1"/>
</dbReference>
<reference evidence="16 17" key="1">
    <citation type="submission" date="2018-06" db="EMBL/GenBank/DDBJ databases">
        <authorList>
            <consortium name="Pathogen Informatics"/>
            <person name="Doyle S."/>
        </authorList>
    </citation>
    <scope>NUCLEOTIDE SEQUENCE [LARGE SCALE GENOMIC DNA]</scope>
    <source>
        <strain evidence="16 17">NCTC11807</strain>
    </source>
</reference>
<comment type="subcellular location">
    <subcellularLocation>
        <location evidence="1 13">Cytoplasm</location>
    </subcellularLocation>
</comment>
<feature type="binding site" evidence="14">
    <location>
        <position position="157"/>
    </location>
    <ligand>
        <name>ATP</name>
        <dbReference type="ChEBI" id="CHEBI:30616"/>
    </ligand>
</feature>
<evidence type="ECO:0000256" key="5">
    <source>
        <dbReference type="ARBA" id="ARBA00022490"/>
    </source>
</evidence>
<evidence type="ECO:0000256" key="1">
    <source>
        <dbReference type="ARBA" id="ARBA00004496"/>
    </source>
</evidence>
<dbReference type="NCBIfam" id="TIGR00057">
    <property type="entry name" value="L-threonylcarbamoyladenylate synthase"/>
    <property type="match status" value="1"/>
</dbReference>
<feature type="domain" description="YrdC-like" evidence="15">
    <location>
        <begin position="18"/>
        <end position="205"/>
    </location>
</feature>
<feature type="binding site" evidence="14">
    <location>
        <position position="40"/>
    </location>
    <ligand>
        <name>L-threonine</name>
        <dbReference type="ChEBI" id="CHEBI:57926"/>
    </ligand>
</feature>
<dbReference type="GO" id="GO:0005737">
    <property type="term" value="C:cytoplasm"/>
    <property type="evidence" value="ECO:0007669"/>
    <property type="project" value="UniProtKB-SubCell"/>
</dbReference>
<dbReference type="GO" id="GO:0003725">
    <property type="term" value="F:double-stranded RNA binding"/>
    <property type="evidence" value="ECO:0007669"/>
    <property type="project" value="UniProtKB-UniRule"/>
</dbReference>
<feature type="binding site" evidence="14">
    <location>
        <position position="147"/>
    </location>
    <ligand>
        <name>L-threonine</name>
        <dbReference type="ChEBI" id="CHEBI:57926"/>
    </ligand>
</feature>
<keyword evidence="5 13" id="KW-0963">Cytoplasm</keyword>
<evidence type="ECO:0000256" key="3">
    <source>
        <dbReference type="ARBA" id="ARBA00012584"/>
    </source>
</evidence>
<dbReference type="InterPro" id="IPR006070">
    <property type="entry name" value="Sua5-like_dom"/>
</dbReference>
<feature type="binding site" evidence="14">
    <location>
        <position position="63"/>
    </location>
    <ligand>
        <name>ATP</name>
        <dbReference type="ChEBI" id="CHEBI:30616"/>
    </ligand>
</feature>
<comment type="catalytic activity">
    <reaction evidence="12 13">
        <text>L-threonine + hydrogencarbonate + ATP = L-threonylcarbamoyladenylate + diphosphate + H2O</text>
        <dbReference type="Rhea" id="RHEA:36407"/>
        <dbReference type="ChEBI" id="CHEBI:15377"/>
        <dbReference type="ChEBI" id="CHEBI:17544"/>
        <dbReference type="ChEBI" id="CHEBI:30616"/>
        <dbReference type="ChEBI" id="CHEBI:33019"/>
        <dbReference type="ChEBI" id="CHEBI:57926"/>
        <dbReference type="ChEBI" id="CHEBI:73682"/>
        <dbReference type="EC" id="2.7.7.87"/>
    </reaction>
</comment>
<evidence type="ECO:0000256" key="12">
    <source>
        <dbReference type="ARBA" id="ARBA00048366"/>
    </source>
</evidence>
<name>A0A380H494_9STAP</name>
<keyword evidence="8 13" id="KW-0548">Nucleotidyltransferase</keyword>
<dbReference type="EC" id="2.7.7.87" evidence="3 13"/>
<gene>
    <name evidence="16" type="primary">rimN</name>
    <name evidence="16" type="ORF">NCTC11807_00960</name>
</gene>
<feature type="binding site" evidence="14">
    <location>
        <position position="187"/>
    </location>
    <ligand>
        <name>L-threonine</name>
        <dbReference type="ChEBI" id="CHEBI:57926"/>
    </ligand>
</feature>
<proteinExistence type="inferred from homology"/>
<evidence type="ECO:0000259" key="15">
    <source>
        <dbReference type="PROSITE" id="PS51163"/>
    </source>
</evidence>
<dbReference type="GO" id="GO:0008033">
    <property type="term" value="P:tRNA processing"/>
    <property type="evidence" value="ECO:0007669"/>
    <property type="project" value="UniProtKB-KW"/>
</dbReference>
<keyword evidence="7 13" id="KW-0819">tRNA processing</keyword>
<dbReference type="InterPro" id="IPR038385">
    <property type="entry name" value="Sua5/YwlC_C"/>
</dbReference>
<comment type="function">
    <text evidence="13">Required for the formation of a threonylcarbamoyl group on adenosine at position 37 (t(6)A37) in tRNAs that read codons beginning with adenine.</text>
</comment>
<sequence>MQTRIWDLREYEDDLHQYPQLDEIKRIMVEGGLVAFPTETVYGLGANARNEGAVKRIYTAKGRPSDNPLIVHIHDVKQLDQFVQYVDERVKVIMNELWPGPISFILPLKTGYLCDNVSGGLNSIAVRMPSHKIGRAFLRIVNEPIAAPSANLSGRPSPTTFEHVYQDLYEKVDGIINGNQSDEGLESTVLDCTQFPFRIARPGAITQEMIETVLPNSIGQSDFNNNEKPIAPGMKYKHYSPDTPVTIIRDLSENITANKSWENVAFIVPESKKQFIPNDAKFIPLCKDVTDIKTANHNLYSILHVLDQNSDIQRAFIFGFKYNSETEAIMNRMLKAAGNNVVEGDEL</sequence>
<dbReference type="GeneID" id="63934658"/>
<feature type="binding site" evidence="14">
    <location>
        <position position="127"/>
    </location>
    <ligand>
        <name>L-threonine</name>
        <dbReference type="ChEBI" id="CHEBI:57926"/>
    </ligand>
</feature>
<keyword evidence="6 13" id="KW-0808">Transferase</keyword>
<comment type="similarity">
    <text evidence="2 13">Belongs to the SUA5 family.</text>
</comment>
<dbReference type="Proteomes" id="UP000255425">
    <property type="component" value="Unassembled WGS sequence"/>
</dbReference>